<reference evidence="1" key="1">
    <citation type="submission" date="2021-05" db="EMBL/GenBank/DDBJ databases">
        <authorList>
            <person name="Alioto T."/>
            <person name="Alioto T."/>
            <person name="Gomez Garrido J."/>
        </authorList>
    </citation>
    <scope>NUCLEOTIDE SEQUENCE</scope>
</reference>
<accession>A0A8D9FI58</accession>
<proteinExistence type="predicted"/>
<sequence>MSDSSENSVNFNGCENCSVRHGTFMYWCNDESDVKIIEFLKTHGVLSDSVVCPRCNEQCNSNWNLNKFSCKRVRTIDKKRSACTYIPREGIQWNIVRPE</sequence>
<name>A0A8D9FI58_9HEMI</name>
<protein>
    <submittedName>
        <fullName evidence="1">Uncharacterized protein</fullName>
    </submittedName>
</protein>
<dbReference type="EMBL" id="HBUF01677851">
    <property type="protein sequence ID" value="CAG6791758.1"/>
    <property type="molecule type" value="Transcribed_RNA"/>
</dbReference>
<organism evidence="1">
    <name type="scientific">Cacopsylla melanoneura</name>
    <dbReference type="NCBI Taxonomy" id="428564"/>
    <lineage>
        <taxon>Eukaryota</taxon>
        <taxon>Metazoa</taxon>
        <taxon>Ecdysozoa</taxon>
        <taxon>Arthropoda</taxon>
        <taxon>Hexapoda</taxon>
        <taxon>Insecta</taxon>
        <taxon>Pterygota</taxon>
        <taxon>Neoptera</taxon>
        <taxon>Paraneoptera</taxon>
        <taxon>Hemiptera</taxon>
        <taxon>Sternorrhyncha</taxon>
        <taxon>Psylloidea</taxon>
        <taxon>Psyllidae</taxon>
        <taxon>Psyllinae</taxon>
        <taxon>Cacopsylla</taxon>
    </lineage>
</organism>
<dbReference type="AlphaFoldDB" id="A0A8D9FI58"/>
<evidence type="ECO:0000313" key="1">
    <source>
        <dbReference type="EMBL" id="CAG6791758.1"/>
    </source>
</evidence>